<dbReference type="AlphaFoldDB" id="A0A6M3LV83"/>
<reference evidence="1" key="1">
    <citation type="submission" date="2020-03" db="EMBL/GenBank/DDBJ databases">
        <title>The deep terrestrial virosphere.</title>
        <authorList>
            <person name="Holmfeldt K."/>
            <person name="Nilsson E."/>
            <person name="Simone D."/>
            <person name="Lopez-Fernandez M."/>
            <person name="Wu X."/>
            <person name="de Brujin I."/>
            <person name="Lundin D."/>
            <person name="Andersson A."/>
            <person name="Bertilsson S."/>
            <person name="Dopson M."/>
        </authorList>
    </citation>
    <scope>NUCLEOTIDE SEQUENCE</scope>
    <source>
        <strain evidence="1">MM171A01248</strain>
    </source>
</reference>
<accession>A0A6M3LV83</accession>
<proteinExistence type="predicted"/>
<evidence type="ECO:0000313" key="1">
    <source>
        <dbReference type="EMBL" id="QJA99207.1"/>
    </source>
</evidence>
<protein>
    <submittedName>
        <fullName evidence="1">Uncharacterized protein</fullName>
    </submittedName>
</protein>
<gene>
    <name evidence="1" type="ORF">MM171A01248_0003</name>
</gene>
<dbReference type="EMBL" id="MT143635">
    <property type="protein sequence ID" value="QJA99207.1"/>
    <property type="molecule type" value="Genomic_DNA"/>
</dbReference>
<sequence length="83" mass="9061">MTNVLQFPTLTGKASRDATRAARGRCAIIQFPSIAVNEGRAIDTAAADADIETMMKLALHGRSTDARNRAGIWLEEVFNVRVM</sequence>
<organism evidence="1">
    <name type="scientific">viral metagenome</name>
    <dbReference type="NCBI Taxonomy" id="1070528"/>
    <lineage>
        <taxon>unclassified sequences</taxon>
        <taxon>metagenomes</taxon>
        <taxon>organismal metagenomes</taxon>
    </lineage>
</organism>
<name>A0A6M3LV83_9ZZZZ</name>